<evidence type="ECO:0000313" key="2">
    <source>
        <dbReference type="EMBL" id="PWB88386.1"/>
    </source>
</evidence>
<proteinExistence type="predicted"/>
<feature type="transmembrane region" description="Helical" evidence="1">
    <location>
        <begin position="12"/>
        <end position="31"/>
    </location>
</feature>
<dbReference type="EMBL" id="MZGS01000005">
    <property type="protein sequence ID" value="PWB88386.1"/>
    <property type="molecule type" value="Genomic_DNA"/>
</dbReference>
<feature type="transmembrane region" description="Helical" evidence="1">
    <location>
        <begin position="224"/>
        <end position="244"/>
    </location>
</feature>
<keyword evidence="1" id="KW-0812">Transmembrane</keyword>
<keyword evidence="1" id="KW-1133">Transmembrane helix</keyword>
<feature type="transmembrane region" description="Helical" evidence="1">
    <location>
        <begin position="181"/>
        <end position="203"/>
    </location>
</feature>
<accession>A0A315XPR2</accession>
<dbReference type="AlphaFoldDB" id="A0A315XPR2"/>
<feature type="transmembrane region" description="Helical" evidence="1">
    <location>
        <begin position="264"/>
        <end position="285"/>
    </location>
</feature>
<comment type="caution">
    <text evidence="2">The sequence shown here is derived from an EMBL/GenBank/DDBJ whole genome shotgun (WGS) entry which is preliminary data.</text>
</comment>
<protein>
    <submittedName>
        <fullName evidence="2">Uncharacterized protein</fullName>
    </submittedName>
</protein>
<organism evidence="2 3">
    <name type="scientific">Methanobrevibacter thaueri</name>
    <dbReference type="NCBI Taxonomy" id="190975"/>
    <lineage>
        <taxon>Archaea</taxon>
        <taxon>Methanobacteriati</taxon>
        <taxon>Methanobacteriota</taxon>
        <taxon>Methanomada group</taxon>
        <taxon>Methanobacteria</taxon>
        <taxon>Methanobacteriales</taxon>
        <taxon>Methanobacteriaceae</taxon>
        <taxon>Methanobrevibacter</taxon>
    </lineage>
</organism>
<keyword evidence="1" id="KW-0472">Membrane</keyword>
<dbReference type="RefSeq" id="WP_133241913.1">
    <property type="nucleotide sequence ID" value="NZ_MZGS01000005.1"/>
</dbReference>
<keyword evidence="3" id="KW-1185">Reference proteome</keyword>
<feature type="transmembrane region" description="Helical" evidence="1">
    <location>
        <begin position="78"/>
        <end position="97"/>
    </location>
</feature>
<sequence>MKFNEIILRNEFYFPFIYLLTIIGVILSNFYKVNSPVYFVITIFILPYSCLYLLIIYNKFFKNKSNEFTIKFIRFFKIVGISVLILNTILMSIFYFSFQFLLTGTTSNFILMILSAFALSLTFNNTLRKRLNIFNDEKIEYVMNSEFLISFLGLGMLYIILNNDYLLGLLNYLINAILTHLPDYSTISLAIVMLCATLSVLSFTYTMVENQEGKDEMNENGKGYFISTILSMIILLLILFSSKIKPALIDSITIENWYNFILTNIYAISIITIFILTIYLIYYMISCSISALKVLKFIE</sequence>
<feature type="transmembrane region" description="Helical" evidence="1">
    <location>
        <begin position="109"/>
        <end position="127"/>
    </location>
</feature>
<name>A0A315XPR2_9EURY</name>
<evidence type="ECO:0000256" key="1">
    <source>
        <dbReference type="SAM" id="Phobius"/>
    </source>
</evidence>
<dbReference type="Proteomes" id="UP000251717">
    <property type="component" value="Unassembled WGS sequence"/>
</dbReference>
<gene>
    <name evidence="2" type="ORF">MBBTH_00190</name>
</gene>
<reference evidence="2 3" key="1">
    <citation type="submission" date="2017-03" db="EMBL/GenBank/DDBJ databases">
        <title>Genome sequence of Methanobrevibacter thaueri.</title>
        <authorList>
            <person name="Poehlein A."/>
            <person name="Seedorf H."/>
            <person name="Daniel R."/>
        </authorList>
    </citation>
    <scope>NUCLEOTIDE SEQUENCE [LARGE SCALE GENOMIC DNA]</scope>
    <source>
        <strain evidence="2 3">DSM 11995</strain>
    </source>
</reference>
<evidence type="ECO:0000313" key="3">
    <source>
        <dbReference type="Proteomes" id="UP000251717"/>
    </source>
</evidence>
<feature type="transmembrane region" description="Helical" evidence="1">
    <location>
        <begin position="139"/>
        <end position="161"/>
    </location>
</feature>
<feature type="transmembrane region" description="Helical" evidence="1">
    <location>
        <begin position="37"/>
        <end position="57"/>
    </location>
</feature>